<accession>A0A6N9YIN1</accession>
<reference evidence="3 4" key="1">
    <citation type="submission" date="2020-02" db="EMBL/GenBank/DDBJ databases">
        <authorList>
            <person name="Li X.-J."/>
            <person name="Feng X.-M."/>
        </authorList>
    </citation>
    <scope>NUCLEOTIDE SEQUENCE [LARGE SCALE GENOMIC DNA]</scope>
    <source>
        <strain evidence="3 4">CGMCC 4.7225</strain>
    </source>
</reference>
<keyword evidence="4" id="KW-1185">Reference proteome</keyword>
<dbReference type="AlphaFoldDB" id="A0A6N9YIN1"/>
<proteinExistence type="predicted"/>
<evidence type="ECO:0000256" key="1">
    <source>
        <dbReference type="SAM" id="MobiDB-lite"/>
    </source>
</evidence>
<name>A0A6N9YIN1_9ACTN</name>
<keyword evidence="2" id="KW-0812">Transmembrane</keyword>
<gene>
    <name evidence="3" type="ORF">G1H11_05670</name>
</gene>
<keyword evidence="2" id="KW-1133">Transmembrane helix</keyword>
<keyword evidence="2" id="KW-0472">Membrane</keyword>
<evidence type="ECO:0000313" key="3">
    <source>
        <dbReference type="EMBL" id="NED94795.1"/>
    </source>
</evidence>
<organism evidence="3 4">
    <name type="scientific">Phytoactinopolyspora alkaliphila</name>
    <dbReference type="NCBI Taxonomy" id="1783498"/>
    <lineage>
        <taxon>Bacteria</taxon>
        <taxon>Bacillati</taxon>
        <taxon>Actinomycetota</taxon>
        <taxon>Actinomycetes</taxon>
        <taxon>Jiangellales</taxon>
        <taxon>Jiangellaceae</taxon>
        <taxon>Phytoactinopolyspora</taxon>
    </lineage>
</organism>
<dbReference type="RefSeq" id="WP_163816844.1">
    <property type="nucleotide sequence ID" value="NZ_JAAGOB010000002.1"/>
</dbReference>
<feature type="compositionally biased region" description="Basic and acidic residues" evidence="1">
    <location>
        <begin position="125"/>
        <end position="140"/>
    </location>
</feature>
<sequence>MVNDSSSRSSAAISTTHTTLPAPSDNNRRQRTRILSLMLAALTVLAVSACGAISESLRRGDNGDVKTFEFTRGADGKADDVIPDWVPDDATHVRYVMRTTGDERLLVMRATADALPDSCEEVSADELRPRPVRAGEEPDDYRTDATLTAQWWDEGREHKSTITCGPWWISPVGDSLFAFRPELKSVQIEEPQATQEAP</sequence>
<dbReference type="EMBL" id="JAAGOB010000002">
    <property type="protein sequence ID" value="NED94795.1"/>
    <property type="molecule type" value="Genomic_DNA"/>
</dbReference>
<feature type="compositionally biased region" description="Low complexity" evidence="1">
    <location>
        <begin position="1"/>
        <end position="19"/>
    </location>
</feature>
<feature type="region of interest" description="Disordered" evidence="1">
    <location>
        <begin position="119"/>
        <end position="140"/>
    </location>
</feature>
<protein>
    <submittedName>
        <fullName evidence="3">Uncharacterized protein</fullName>
    </submittedName>
</protein>
<evidence type="ECO:0000313" key="4">
    <source>
        <dbReference type="Proteomes" id="UP000469185"/>
    </source>
</evidence>
<comment type="caution">
    <text evidence="3">The sequence shown here is derived from an EMBL/GenBank/DDBJ whole genome shotgun (WGS) entry which is preliminary data.</text>
</comment>
<evidence type="ECO:0000256" key="2">
    <source>
        <dbReference type="SAM" id="Phobius"/>
    </source>
</evidence>
<feature type="region of interest" description="Disordered" evidence="1">
    <location>
        <begin position="1"/>
        <end position="27"/>
    </location>
</feature>
<dbReference type="Proteomes" id="UP000469185">
    <property type="component" value="Unassembled WGS sequence"/>
</dbReference>
<feature type="transmembrane region" description="Helical" evidence="2">
    <location>
        <begin position="34"/>
        <end position="54"/>
    </location>
</feature>